<evidence type="ECO:0000313" key="2">
    <source>
        <dbReference type="Proteomes" id="UP001153069"/>
    </source>
</evidence>
<evidence type="ECO:0000313" key="1">
    <source>
        <dbReference type="EMBL" id="CAB9508310.1"/>
    </source>
</evidence>
<gene>
    <name evidence="1" type="ORF">SEMRO_342_G121700.1</name>
</gene>
<organism evidence="1 2">
    <name type="scientific">Seminavis robusta</name>
    <dbReference type="NCBI Taxonomy" id="568900"/>
    <lineage>
        <taxon>Eukaryota</taxon>
        <taxon>Sar</taxon>
        <taxon>Stramenopiles</taxon>
        <taxon>Ochrophyta</taxon>
        <taxon>Bacillariophyta</taxon>
        <taxon>Bacillariophyceae</taxon>
        <taxon>Bacillariophycidae</taxon>
        <taxon>Naviculales</taxon>
        <taxon>Naviculaceae</taxon>
        <taxon>Seminavis</taxon>
    </lineage>
</organism>
<accession>A0A9N8DX97</accession>
<dbReference type="AlphaFoldDB" id="A0A9N8DX97"/>
<dbReference type="EMBL" id="CAICTM010000341">
    <property type="protein sequence ID" value="CAB9508310.1"/>
    <property type="molecule type" value="Genomic_DNA"/>
</dbReference>
<dbReference type="Proteomes" id="UP001153069">
    <property type="component" value="Unassembled WGS sequence"/>
</dbReference>
<proteinExistence type="predicted"/>
<protein>
    <submittedName>
        <fullName evidence="1">Uncharacterized protein</fullName>
    </submittedName>
</protein>
<sequence length="162" mass="18045">MKKPHSILKIQTQAESLYSSAVQDEKPPTSKCQCNVSFDITEIRVYPQMLDTSCEGAALTIGWEPVSTEVTTVQEYYLEHSSNLRSSDGKLRAMKPEHRISILINAGYSRDELYHHMVSFSLMEEEAKLQSKTIYSKLRKAALKFTGVGVAQKLSTGVNAAA</sequence>
<name>A0A9N8DX97_9STRA</name>
<reference evidence="1" key="1">
    <citation type="submission" date="2020-06" db="EMBL/GenBank/DDBJ databases">
        <authorList>
            <consortium name="Plant Systems Biology data submission"/>
        </authorList>
    </citation>
    <scope>NUCLEOTIDE SEQUENCE</scope>
    <source>
        <strain evidence="1">D6</strain>
    </source>
</reference>
<comment type="caution">
    <text evidence="1">The sequence shown here is derived from an EMBL/GenBank/DDBJ whole genome shotgun (WGS) entry which is preliminary data.</text>
</comment>
<keyword evidence="2" id="KW-1185">Reference proteome</keyword>